<feature type="compositionally biased region" description="Polar residues" evidence="1">
    <location>
        <begin position="192"/>
        <end position="206"/>
    </location>
</feature>
<dbReference type="EMBL" id="GAKP01009615">
    <property type="protein sequence ID" value="JAC49337.1"/>
    <property type="molecule type" value="Transcribed_RNA"/>
</dbReference>
<proteinExistence type="predicted"/>
<evidence type="ECO:0000256" key="1">
    <source>
        <dbReference type="SAM" id="MobiDB-lite"/>
    </source>
</evidence>
<sequence length="373" mass="42171">MQRLSEPYRHNTNADVYDERTLKTCEEIGMQTQHKPSYTSESLNLQMKFGGTKLHPNERNQQTSEAHNGYAPGYSDRLKTRNLADNRDNRKAQAELNDFMNSFISKNGIGFYKNGNDETITRNGSVMNNSKSSDTLTPMPPALPNGSTKHWKNISKRITLHSNHTPKISPDESDSNDTDILNSERNAGVHYKTSSRTDSISKNSSRSFNDDCYYEGMSTESALLSKKSSTMLLDTIASTPLKGTTSETRFRRVTSKSNWPQESEINFIMLVGLLFTIALSKILQYSQAYCAWFMGRVLHLRYMFLAPNVSIWELCNFDDTSRYGLRTKLLLLPLVATCSLLYGLSSVLHSTLRCLLTQAPNSIIVFIQKLLNP</sequence>
<feature type="region of interest" description="Disordered" evidence="1">
    <location>
        <begin position="161"/>
        <end position="206"/>
    </location>
</feature>
<evidence type="ECO:0000313" key="2">
    <source>
        <dbReference type="EMBL" id="JAC49337.1"/>
    </source>
</evidence>
<feature type="region of interest" description="Disordered" evidence="1">
    <location>
        <begin position="56"/>
        <end position="76"/>
    </location>
</feature>
<protein>
    <submittedName>
        <fullName evidence="2">Uncharacterized protein</fullName>
    </submittedName>
</protein>
<reference evidence="2" key="1">
    <citation type="journal article" date="2014" name="BMC Genomics">
        <title>Characterizing the developmental transcriptome of the oriental fruit fly, Bactrocera dorsalis (Diptera: Tephritidae) through comparative genomic analysis with Drosophila melanogaster utilizing modENCODE datasets.</title>
        <authorList>
            <person name="Geib S.M."/>
            <person name="Calla B."/>
            <person name="Hall B."/>
            <person name="Hou S."/>
            <person name="Manoukis N.C."/>
        </authorList>
    </citation>
    <scope>NUCLEOTIDE SEQUENCE</scope>
    <source>
        <strain evidence="2">Punador</strain>
    </source>
</reference>
<dbReference type="AlphaFoldDB" id="A0A034W4V6"/>
<accession>A0A034W4V6</accession>
<organism evidence="2">
    <name type="scientific">Bactrocera dorsalis</name>
    <name type="common">Oriental fruit fly</name>
    <name type="synonym">Dacus dorsalis</name>
    <dbReference type="NCBI Taxonomy" id="27457"/>
    <lineage>
        <taxon>Eukaryota</taxon>
        <taxon>Metazoa</taxon>
        <taxon>Ecdysozoa</taxon>
        <taxon>Arthropoda</taxon>
        <taxon>Hexapoda</taxon>
        <taxon>Insecta</taxon>
        <taxon>Pterygota</taxon>
        <taxon>Neoptera</taxon>
        <taxon>Endopterygota</taxon>
        <taxon>Diptera</taxon>
        <taxon>Brachycera</taxon>
        <taxon>Muscomorpha</taxon>
        <taxon>Tephritoidea</taxon>
        <taxon>Tephritidae</taxon>
        <taxon>Bactrocera</taxon>
        <taxon>Bactrocera</taxon>
    </lineage>
</organism>
<name>A0A034W4V6_BACDO</name>